<proteinExistence type="predicted"/>
<evidence type="ECO:0000313" key="2">
    <source>
        <dbReference type="EMBL" id="GGD69972.1"/>
    </source>
</evidence>
<sequence length="346" mass="37734">MPRFFPDAQTQADAMRAAWAAAGGSTEALTLDAFDVLERRDDLEVLRVPEFVPSDSQLGCSVAGGYRHSPPTLIVTESMSRRRQQFTVLHELGHHLQRTTVSLGKAVLRQQDRSGFEDAACDVFAANILLPDDMVDEASIPFGGPSAQTAVDLFGTSNASRAAISVRMAGRLRGAGAVAVVNDVGIVTFAAARGSIYAPARLSDQSENPLIRAALEDPDPNRVWSRDDARIWYSSGHSTNELYGQAAWAGDRLFVVMVEESAPWRSYSPPRENTALRRTSRWATCDICGKNFEVHRHCLTCSKPKCPADHCGCTAPTLFEKMCDSCTFVKHTSQFSDGSAVCKECE</sequence>
<dbReference type="InterPro" id="IPR010359">
    <property type="entry name" value="IrrE_HExxH"/>
</dbReference>
<organism evidence="2 3">
    <name type="scientific">Microbacterium murale</name>
    <dbReference type="NCBI Taxonomy" id="1081040"/>
    <lineage>
        <taxon>Bacteria</taxon>
        <taxon>Bacillati</taxon>
        <taxon>Actinomycetota</taxon>
        <taxon>Actinomycetes</taxon>
        <taxon>Micrococcales</taxon>
        <taxon>Microbacteriaceae</taxon>
        <taxon>Microbacterium</taxon>
    </lineage>
</organism>
<keyword evidence="3" id="KW-1185">Reference proteome</keyword>
<evidence type="ECO:0000313" key="3">
    <source>
        <dbReference type="Proteomes" id="UP000629365"/>
    </source>
</evidence>
<dbReference type="EMBL" id="BMCM01000001">
    <property type="protein sequence ID" value="GGD69972.1"/>
    <property type="molecule type" value="Genomic_DNA"/>
</dbReference>
<comment type="caution">
    <text evidence="2">The sequence shown here is derived from an EMBL/GenBank/DDBJ whole genome shotgun (WGS) entry which is preliminary data.</text>
</comment>
<dbReference type="Gene3D" id="1.10.10.2910">
    <property type="match status" value="1"/>
</dbReference>
<dbReference type="Pfam" id="PF06114">
    <property type="entry name" value="Peptidase_M78"/>
    <property type="match status" value="1"/>
</dbReference>
<protein>
    <recommendedName>
        <fullName evidence="1">IrrE N-terminal-like domain-containing protein</fullName>
    </recommendedName>
</protein>
<gene>
    <name evidence="2" type="ORF">GCM10007269_11480</name>
</gene>
<feature type="domain" description="IrrE N-terminal-like" evidence="1">
    <location>
        <begin position="66"/>
        <end position="138"/>
    </location>
</feature>
<dbReference type="Proteomes" id="UP000629365">
    <property type="component" value="Unassembled WGS sequence"/>
</dbReference>
<reference evidence="3" key="1">
    <citation type="journal article" date="2019" name="Int. J. Syst. Evol. Microbiol.">
        <title>The Global Catalogue of Microorganisms (GCM) 10K type strain sequencing project: providing services to taxonomists for standard genome sequencing and annotation.</title>
        <authorList>
            <consortium name="The Broad Institute Genomics Platform"/>
            <consortium name="The Broad Institute Genome Sequencing Center for Infectious Disease"/>
            <person name="Wu L."/>
            <person name="Ma J."/>
        </authorList>
    </citation>
    <scope>NUCLEOTIDE SEQUENCE [LARGE SCALE GENOMIC DNA]</scope>
    <source>
        <strain evidence="3">CCM 7640</strain>
    </source>
</reference>
<name>A0ABQ1RH00_9MICO</name>
<evidence type="ECO:0000259" key="1">
    <source>
        <dbReference type="Pfam" id="PF06114"/>
    </source>
</evidence>
<accession>A0ABQ1RH00</accession>